<dbReference type="GO" id="GO:0005634">
    <property type="term" value="C:nucleus"/>
    <property type="evidence" value="ECO:0007669"/>
    <property type="project" value="TreeGrafter"/>
</dbReference>
<evidence type="ECO:0000256" key="12">
    <source>
        <dbReference type="SAM" id="MobiDB-lite"/>
    </source>
</evidence>
<dbReference type="GO" id="GO:0005524">
    <property type="term" value="F:ATP binding"/>
    <property type="evidence" value="ECO:0007669"/>
    <property type="project" value="UniProtKB-KW"/>
</dbReference>
<dbReference type="PANTHER" id="PTHR11139:SF9">
    <property type="entry name" value="SERINE_THREONINE-PROTEIN KINASE MTOR"/>
    <property type="match status" value="1"/>
</dbReference>
<dbReference type="EC" id="2.7.11.1" evidence="11"/>
<keyword evidence="7" id="KW-0131">Cell cycle</keyword>
<dbReference type="GO" id="GO:0045893">
    <property type="term" value="P:positive regulation of DNA-templated transcription"/>
    <property type="evidence" value="ECO:0007669"/>
    <property type="project" value="UniProtKB-ARBA"/>
</dbReference>
<keyword evidence="3" id="KW-0677">Repeat</keyword>
<dbReference type="GO" id="GO:0045787">
    <property type="term" value="P:positive regulation of cell cycle"/>
    <property type="evidence" value="ECO:0007669"/>
    <property type="project" value="UniProtKB-ARBA"/>
</dbReference>
<dbReference type="Pfam" id="PF00454">
    <property type="entry name" value="PI3_PI4_kinase"/>
    <property type="match status" value="1"/>
</dbReference>
<dbReference type="Pfam" id="PF11865">
    <property type="entry name" value="mTOR_dom"/>
    <property type="match status" value="1"/>
</dbReference>
<dbReference type="PROSITE" id="PS00916">
    <property type="entry name" value="PI3_4_KINASE_2"/>
    <property type="match status" value="1"/>
</dbReference>
<evidence type="ECO:0000313" key="17">
    <source>
        <dbReference type="Proteomes" id="UP000708208"/>
    </source>
</evidence>
<gene>
    <name evidence="16" type="ORF">AFUS01_LOCUS14752</name>
</gene>
<dbReference type="SMART" id="SM01343">
    <property type="entry name" value="FATC"/>
    <property type="match status" value="1"/>
</dbReference>
<name>A0A8J2NZ21_9HEXA</name>
<comment type="caution">
    <text evidence="16">The sequence shown here is derived from an EMBL/GenBank/DDBJ whole genome shotgun (WGS) entry which is preliminary data.</text>
</comment>
<evidence type="ECO:0000256" key="2">
    <source>
        <dbReference type="ARBA" id="ARBA00022679"/>
    </source>
</evidence>
<evidence type="ECO:0000313" key="16">
    <source>
        <dbReference type="EMBL" id="CAG7725809.1"/>
    </source>
</evidence>
<dbReference type="GO" id="GO:0005737">
    <property type="term" value="C:cytoplasm"/>
    <property type="evidence" value="ECO:0007669"/>
    <property type="project" value="TreeGrafter"/>
</dbReference>
<dbReference type="InterPro" id="IPR018936">
    <property type="entry name" value="PI3/4_kinase_CS"/>
</dbReference>
<keyword evidence="17" id="KW-1185">Reference proteome</keyword>
<dbReference type="PROSITE" id="PS50290">
    <property type="entry name" value="PI3_4_KINASE_3"/>
    <property type="match status" value="1"/>
</dbReference>
<comment type="similarity">
    <text evidence="1 11">Belongs to the PI3/PI4-kinase family.</text>
</comment>
<dbReference type="InterPro" id="IPR026683">
    <property type="entry name" value="TOR_cat"/>
</dbReference>
<dbReference type="EMBL" id="CAJVCH010127043">
    <property type="protein sequence ID" value="CAG7725809.1"/>
    <property type="molecule type" value="Genomic_DNA"/>
</dbReference>
<dbReference type="GO" id="GO:2000243">
    <property type="term" value="P:positive regulation of reproductive process"/>
    <property type="evidence" value="ECO:0007669"/>
    <property type="project" value="UniProtKB-ARBA"/>
</dbReference>
<protein>
    <recommendedName>
        <fullName evidence="11">Serine/threonine-protein kinase TOR</fullName>
        <ecNumber evidence="11">2.7.11.1</ecNumber>
    </recommendedName>
</protein>
<evidence type="ECO:0000256" key="5">
    <source>
        <dbReference type="ARBA" id="ARBA00022777"/>
    </source>
</evidence>
<feature type="domain" description="PI3K/PI4K catalytic" evidence="13">
    <location>
        <begin position="2043"/>
        <end position="2356"/>
    </location>
</feature>
<dbReference type="PROSITE" id="PS51190">
    <property type="entry name" value="FATC"/>
    <property type="match status" value="1"/>
</dbReference>
<dbReference type="PROSITE" id="PS00915">
    <property type="entry name" value="PI3_4_KINASE_1"/>
    <property type="match status" value="1"/>
</dbReference>
<dbReference type="PANTHER" id="PTHR11139">
    <property type="entry name" value="ATAXIA TELANGIECTASIA MUTATED ATM -RELATED"/>
    <property type="match status" value="1"/>
</dbReference>
<evidence type="ECO:0000259" key="13">
    <source>
        <dbReference type="PROSITE" id="PS50290"/>
    </source>
</evidence>
<dbReference type="InterPro" id="IPR009076">
    <property type="entry name" value="FRB_dom"/>
</dbReference>
<dbReference type="GO" id="GO:0045930">
    <property type="term" value="P:negative regulation of mitotic cell cycle"/>
    <property type="evidence" value="ECO:0007669"/>
    <property type="project" value="UniProtKB-ARBA"/>
</dbReference>
<feature type="repeat" description="ARM" evidence="10">
    <location>
        <begin position="1082"/>
        <end position="1112"/>
    </location>
</feature>
<proteinExistence type="inferred from homology"/>
<dbReference type="InterPro" id="IPR003151">
    <property type="entry name" value="PIK-rel_kinase_FAT"/>
</dbReference>
<dbReference type="GO" id="GO:0038202">
    <property type="term" value="P:TORC1 signaling"/>
    <property type="evidence" value="ECO:0007669"/>
    <property type="project" value="TreeGrafter"/>
</dbReference>
<dbReference type="InterPro" id="IPR050517">
    <property type="entry name" value="DDR_Repair_Kinase"/>
</dbReference>
<dbReference type="CDD" id="cd05169">
    <property type="entry name" value="PIKKc_TOR"/>
    <property type="match status" value="1"/>
</dbReference>
<dbReference type="FunFam" id="3.30.1010.10:FF:000004">
    <property type="entry name" value="Serine/threonine-protein kinase TOR"/>
    <property type="match status" value="1"/>
</dbReference>
<evidence type="ECO:0000256" key="4">
    <source>
        <dbReference type="ARBA" id="ARBA00022741"/>
    </source>
</evidence>
<evidence type="ECO:0000256" key="10">
    <source>
        <dbReference type="PROSITE-ProRule" id="PRU00259"/>
    </source>
</evidence>
<dbReference type="InterPro" id="IPR024585">
    <property type="entry name" value="mTOR_dom"/>
</dbReference>
<feature type="domain" description="FATC" evidence="15">
    <location>
        <begin position="2395"/>
        <end position="2427"/>
    </location>
</feature>
<reference evidence="16" key="1">
    <citation type="submission" date="2021-06" db="EMBL/GenBank/DDBJ databases">
        <authorList>
            <person name="Hodson N. C."/>
            <person name="Mongue J. A."/>
            <person name="Jaron S. K."/>
        </authorList>
    </citation>
    <scope>NUCLEOTIDE SEQUENCE</scope>
</reference>
<evidence type="ECO:0000259" key="15">
    <source>
        <dbReference type="PROSITE" id="PS51190"/>
    </source>
</evidence>
<evidence type="ECO:0000256" key="8">
    <source>
        <dbReference type="ARBA" id="ARBA00047899"/>
    </source>
</evidence>
<dbReference type="SMART" id="SM00146">
    <property type="entry name" value="PI3Kc"/>
    <property type="match status" value="1"/>
</dbReference>
<sequence length="2427" mass="276005">MAASRVPKASLFRSSGSASASVMTQFVQGLKSKNEETRLRAAKDLYHYVTTELREVSVEELTAFMDEFNHHIFDMVSSPDVSEKKGAILAIESLIGVDVGNTSTRISRFANYLRNTFPSSDIEVMELAAKAVGKLALVSGTYSTEYIDVEVKRAFEWLSDRERHEGKRLAAVLVLRELAVSTPTFFFQQVHQFFEVIFNAVRDPKPNIREGGVRALRYALVVTAQREKTQTQTQYYKQCYEETKMGFTEMSNIKGVSKEDRAHGSLLVLNELLRVANSDWERHCDEITQKFGWQPVNRQETQRRYYFPRRRLLKVAVADAEVDQPQKIYSESLSCKNLIHEYFTDICKSVLDWRNSRNSYIQQTLFVLLPRLAAFDNLAFSNGGHLNVAVNYLLTNIRLKPEAFVTIGLVALAVGHGIKQWISKIMEVVKASLPDVLHSTVGQSGTVPGSQTRKSSRYDQILNCVTLLTISLKSTIKQDISELLEPILQTGLSQALTSCLTEVTSQIPSLKKDISDGLLKILSSVLMNQPWRHPGLPPMPSFEKPRVEIDSGSIVLALNTLARFDLDGNSLIQFVKHCADIFLTSECKEIRLESVRSCSVLLRSAIAGLEGRYSHTVTSTVADVLNKLLVVGVTDADQQVRFTVFENLDEIFDMHLAQPENLSALFLGLHDEVFEIREICVCTLGRLSLVNPAYVLPGLRKILIQILTELEYSGLGRNKEQSARILGHLVATSPKLIRSYREPVLRALVPKLKDPDPNPGVVINILVALGDLAQVTGPDMTAWVPDLLLILLEMLNDTGAPTQRGFALWTLGQLVEHTGCVITPYQKFPNLLDTLLSFLKTEQQHFARRGTLRVLGLLGALDPYKHKMNLGVIDVEGNAIALVSMTDPQSEIESVQEMNTSEMLIHMSSANLDEFYPAIAIATLMRIIRDNTLAQHHTSVVQAVTFVFKSLNISCVTYIPQVIPSLIQVIRTTEMQYKDFLFQQLGMLIAIVKQHIRNYLDDIFSLIKDFWMINPSLQVTIILVVEQVALALGSEFKIYLAKIIPLILKVLVHDNSRDRVVTANLMNALQKFGTNLDEFLHLILPPIVKLLDSPDVPVSVKKIAIETLDHLSSTLNFSDFSSRILHSFIRILDNHPELREATLDTLTSLVSQFGDKLKVFIPMVQRVLKKHGIKHSRYDSLILYKQKCDEDQIDGGSKLLIPSSTRAKKAMRHMGGLTPADTTSINRFHVSTANLQKAWTATRRVSKEDWLEWLRRLSIDFLKESPSPSLRACHNLAQTYAQLPRDLFNAAFVSCWTELQEEQQNELISSLKQSLLVEDLPEINQTILNLAEFMEHCEKGPLPLEPEFLGERAMQCSAYAKALHYKEEQFTKNPTSEVLEELISINNKLQNKEAAAGLLEYAQKHYSNELKVQEQWYERLHDWEKALELYKSKEGVQDSLELSLGKMRCLEALADWSLLEETARTQWSKSNDMSIAGFAAAATWGLGKWSEMEKYVNFIPRDSQDGCFYRALLAIWKSDYNIAEQLIDSARDILDTELTALSSESYQRAYNSMVNVQMLAELEEVIMYKVVPERREGIKKMWWERLMGCQRVVEDWQKILQVRSIVLTPQEDIRTYLKYASICRKSRRLKLSEKILTNLLESTTDETVSYAWAKHLWSSNRQEEAFSKLQDFVKTESKNPDLRKLLARCYLRLGEWEESLHGLNSSVIENVLKYYSTATNLDPTWYKAWHAYAYMNFEAVLFWKNNQDRAPETDKRVGLTPAYISEYTVPAVQAFVRSISLSSRSSLQDTLRLLTLWFDFGQWHEVYDALVEGIRTIHVDNWLQVIPQLIARIDTPRHLVGKLIHQLLTDIGKHHPQALIYPLTVSSTKSSSSGHTAAGKILKCMCEHSQTLVQQAVMVSEELIRVAILWHEMWHEGLEDASRLYFGERNVQGMFNVLEPLHARLERGPQTMKETSFNQAYGRDLNEAQDWCRRYKVSGNVRDLNQAWDLYYHVFKRVSRQLPQLISLELQYVSPKLLKSRDLELAVPGSYVPGKPVIKIAQVSSFLQVITSKQRPRRLVITGSNGKDFAYLLKGHEDLRQDERVMQLFGLVNTLLLSDPETFRRNLTIQRYAVIPLSPNSGLIGWVPHCDTLHTLIHDYREKKKILLNIEHRIMLRMAPDYDHLTLMQKVEVFEHALEHTQGDDLARLLWLKSPSSEVWFDRRTNYTRSLAVMSMVGYVLGLGDRHPSNLMLDRQSGKIVHIDFGDCFEVAMTREKFPERIPFRLTRMLINAMEITGIDGTYRCTCESVLRVLRHNKDSLMAVLEAFVYDPLLNWKLMGAAPKTKRSKARNVELGSSVDTEEPNAASVGASAGNQIAGEPDINSKPPEALNKKALAVVTRVKEKLTGRDFGNEEAYSVNDQVKLLILNATSHENLCQCYIGWCPFW</sequence>
<evidence type="ECO:0000256" key="6">
    <source>
        <dbReference type="ARBA" id="ARBA00022840"/>
    </source>
</evidence>
<dbReference type="SMART" id="SM01345">
    <property type="entry name" value="Rapamycin_bind"/>
    <property type="match status" value="1"/>
</dbReference>
<dbReference type="InterPro" id="IPR014009">
    <property type="entry name" value="PIK_FAT"/>
</dbReference>
<dbReference type="GO" id="GO:0010605">
    <property type="term" value="P:negative regulation of macromolecule metabolic process"/>
    <property type="evidence" value="ECO:0007669"/>
    <property type="project" value="UniProtKB-ARBA"/>
</dbReference>
<dbReference type="PROSITE" id="PS51189">
    <property type="entry name" value="FAT"/>
    <property type="match status" value="1"/>
</dbReference>
<dbReference type="GO" id="GO:0031931">
    <property type="term" value="C:TORC1 complex"/>
    <property type="evidence" value="ECO:0007669"/>
    <property type="project" value="UniProtKB-ARBA"/>
</dbReference>
<keyword evidence="2 11" id="KW-0808">Transferase</keyword>
<evidence type="ECO:0000256" key="1">
    <source>
        <dbReference type="ARBA" id="ARBA00011031"/>
    </source>
</evidence>
<dbReference type="OrthoDB" id="2250022at2759"/>
<evidence type="ECO:0000256" key="3">
    <source>
        <dbReference type="ARBA" id="ARBA00022737"/>
    </source>
</evidence>
<evidence type="ECO:0000256" key="11">
    <source>
        <dbReference type="RuleBase" id="RU364109"/>
    </source>
</evidence>
<dbReference type="Pfam" id="PF08771">
    <property type="entry name" value="FRB_dom"/>
    <property type="match status" value="1"/>
</dbReference>
<accession>A0A8J2NZ21</accession>
<dbReference type="GO" id="GO:0031932">
    <property type="term" value="C:TORC2 complex"/>
    <property type="evidence" value="ECO:0007669"/>
    <property type="project" value="TreeGrafter"/>
</dbReference>
<dbReference type="Proteomes" id="UP000708208">
    <property type="component" value="Unassembled WGS sequence"/>
</dbReference>
<dbReference type="PROSITE" id="PS50176">
    <property type="entry name" value="ARM_REPEAT"/>
    <property type="match status" value="1"/>
</dbReference>
<keyword evidence="6 11" id="KW-0067">ATP-binding</keyword>
<dbReference type="GO" id="GO:0044877">
    <property type="term" value="F:protein-containing complex binding"/>
    <property type="evidence" value="ECO:0007669"/>
    <property type="project" value="InterPro"/>
</dbReference>
<dbReference type="FunFam" id="1.10.1070.11:FF:000007">
    <property type="entry name" value="Serine/threonine-protein kinase TOR"/>
    <property type="match status" value="1"/>
</dbReference>
<keyword evidence="11" id="KW-0723">Serine/threonine-protein kinase</keyword>
<dbReference type="FunFam" id="1.20.120.150:FF:000001">
    <property type="entry name" value="Serine/threonine-protein kinase TOR"/>
    <property type="match status" value="1"/>
</dbReference>
<evidence type="ECO:0000259" key="14">
    <source>
        <dbReference type="PROSITE" id="PS51189"/>
    </source>
</evidence>
<comment type="catalytic activity">
    <reaction evidence="8 11">
        <text>L-threonyl-[protein] + ATP = O-phospho-L-threonyl-[protein] + ADP + H(+)</text>
        <dbReference type="Rhea" id="RHEA:46608"/>
        <dbReference type="Rhea" id="RHEA-COMP:11060"/>
        <dbReference type="Rhea" id="RHEA-COMP:11605"/>
        <dbReference type="ChEBI" id="CHEBI:15378"/>
        <dbReference type="ChEBI" id="CHEBI:30013"/>
        <dbReference type="ChEBI" id="CHEBI:30616"/>
        <dbReference type="ChEBI" id="CHEBI:61977"/>
        <dbReference type="ChEBI" id="CHEBI:456216"/>
        <dbReference type="EC" id="2.7.11.1"/>
    </reaction>
</comment>
<dbReference type="Pfam" id="PF02259">
    <property type="entry name" value="FAT"/>
    <property type="match status" value="1"/>
</dbReference>
<dbReference type="GO" id="GO:0016242">
    <property type="term" value="P:negative regulation of macroautophagy"/>
    <property type="evidence" value="ECO:0007669"/>
    <property type="project" value="TreeGrafter"/>
</dbReference>
<feature type="domain" description="FAT" evidence="14">
    <location>
        <begin position="1348"/>
        <end position="1869"/>
    </location>
</feature>
<organism evidence="16 17">
    <name type="scientific">Allacma fusca</name>
    <dbReference type="NCBI Taxonomy" id="39272"/>
    <lineage>
        <taxon>Eukaryota</taxon>
        <taxon>Metazoa</taxon>
        <taxon>Ecdysozoa</taxon>
        <taxon>Arthropoda</taxon>
        <taxon>Hexapoda</taxon>
        <taxon>Collembola</taxon>
        <taxon>Symphypleona</taxon>
        <taxon>Sminthuridae</taxon>
        <taxon>Allacma</taxon>
    </lineage>
</organism>
<keyword evidence="5 11" id="KW-0418">Kinase</keyword>
<dbReference type="InterPro" id="IPR003152">
    <property type="entry name" value="FATC_dom"/>
</dbReference>
<dbReference type="GO" id="GO:0004674">
    <property type="term" value="F:protein serine/threonine kinase activity"/>
    <property type="evidence" value="ECO:0007669"/>
    <property type="project" value="UniProtKB-KW"/>
</dbReference>
<feature type="region of interest" description="Disordered" evidence="12">
    <location>
        <begin position="2329"/>
        <end position="2354"/>
    </location>
</feature>
<keyword evidence="4 11" id="KW-0547">Nucleotide-binding</keyword>
<dbReference type="InterPro" id="IPR000225">
    <property type="entry name" value="Armadillo"/>
</dbReference>
<dbReference type="InterPro" id="IPR000403">
    <property type="entry name" value="PI3/4_kinase_cat_dom"/>
</dbReference>
<comment type="catalytic activity">
    <reaction evidence="9">
        <text>L-seryl-[protein] + ATP = O-phospho-L-seryl-[protein] + ADP + H(+)</text>
        <dbReference type="Rhea" id="RHEA:17989"/>
        <dbReference type="Rhea" id="RHEA-COMP:9863"/>
        <dbReference type="Rhea" id="RHEA-COMP:11604"/>
        <dbReference type="ChEBI" id="CHEBI:15378"/>
        <dbReference type="ChEBI" id="CHEBI:29999"/>
        <dbReference type="ChEBI" id="CHEBI:30616"/>
        <dbReference type="ChEBI" id="CHEBI:83421"/>
        <dbReference type="ChEBI" id="CHEBI:456216"/>
        <dbReference type="EC" id="2.7.11.1"/>
    </reaction>
</comment>
<evidence type="ECO:0000256" key="7">
    <source>
        <dbReference type="ARBA" id="ARBA00023306"/>
    </source>
</evidence>
<evidence type="ECO:0000256" key="9">
    <source>
        <dbReference type="ARBA" id="ARBA00048679"/>
    </source>
</evidence>
<dbReference type="Pfam" id="PF02260">
    <property type="entry name" value="FATC"/>
    <property type="match status" value="1"/>
</dbReference>
<dbReference type="SMART" id="SM01346">
    <property type="entry name" value="DUF3385"/>
    <property type="match status" value="1"/>
</dbReference>